<evidence type="ECO:0000313" key="1">
    <source>
        <dbReference type="EMBL" id="RDU69090.1"/>
    </source>
</evidence>
<accession>A0A3D8IVR2</accession>
<name>A0A3D8IVR2_9HELI</name>
<comment type="caution">
    <text evidence="1">The sequence shown here is derived from an EMBL/GenBank/DDBJ whole genome shotgun (WGS) entry which is preliminary data.</text>
</comment>
<gene>
    <name evidence="1" type="primary">yedF</name>
    <name evidence="1" type="ORF">CQA62_04470</name>
</gene>
<reference evidence="1 2" key="1">
    <citation type="submission" date="2018-04" db="EMBL/GenBank/DDBJ databases">
        <title>Novel Campyloabacter and Helicobacter Species and Strains.</title>
        <authorList>
            <person name="Mannion A.J."/>
            <person name="Shen Z."/>
            <person name="Fox J.G."/>
        </authorList>
    </citation>
    <scope>NUCLEOTIDE SEQUENCE [LARGE SCALE GENOMIC DNA]</scope>
    <source>
        <strain evidence="1 2">ATCC 700242</strain>
    </source>
</reference>
<dbReference type="InterPro" id="IPR027396">
    <property type="entry name" value="DsrEFH-like"/>
</dbReference>
<dbReference type="AlphaFoldDB" id="A0A3D8IVR2"/>
<dbReference type="InterPro" id="IPR019870">
    <property type="entry name" value="Se_metab_YedF"/>
</dbReference>
<evidence type="ECO:0000313" key="2">
    <source>
        <dbReference type="Proteomes" id="UP000257067"/>
    </source>
</evidence>
<keyword evidence="1" id="KW-0808">Transferase</keyword>
<dbReference type="NCBIfam" id="TIGR03527">
    <property type="entry name" value="selenium_YedF"/>
    <property type="match status" value="1"/>
</dbReference>
<sequence length="199" mass="22534">MREARIDVKKEICQDPANKVKSVLEQLREQNIQVAKIEIIGDCENALAEVENFLINQGYIFETSGNESEFSIVVKSKEEKKIEELEEKPIEIVDKAFYIKDDRLGDGELGRKLLDNLFAKLSLSYQVPKYILLLNRGVLLSQNDIAKYLQILERKGVEILLCKTCIDHFGIESKIVAGKISHSQEIAGVLMSELPIISL</sequence>
<keyword evidence="2" id="KW-1185">Reference proteome</keyword>
<dbReference type="EMBL" id="NXLU01000004">
    <property type="protein sequence ID" value="RDU69090.1"/>
    <property type="molecule type" value="Genomic_DNA"/>
</dbReference>
<protein>
    <submittedName>
        <fullName evidence="1">Sulfurtransferase-like selenium metabolism protein YedF</fullName>
    </submittedName>
</protein>
<dbReference type="OrthoDB" id="9801500at2"/>
<proteinExistence type="predicted"/>
<dbReference type="SUPFAM" id="SSF75169">
    <property type="entry name" value="DsrEFH-like"/>
    <property type="match status" value="1"/>
</dbReference>
<dbReference type="GO" id="GO:0016740">
    <property type="term" value="F:transferase activity"/>
    <property type="evidence" value="ECO:0007669"/>
    <property type="project" value="UniProtKB-KW"/>
</dbReference>
<dbReference type="RefSeq" id="WP_104724729.1">
    <property type="nucleotide sequence ID" value="NZ_FZNE01000004.1"/>
</dbReference>
<organism evidence="1 2">
    <name type="scientific">Helicobacter cholecystus</name>
    <dbReference type="NCBI Taxonomy" id="45498"/>
    <lineage>
        <taxon>Bacteria</taxon>
        <taxon>Pseudomonadati</taxon>
        <taxon>Campylobacterota</taxon>
        <taxon>Epsilonproteobacteria</taxon>
        <taxon>Campylobacterales</taxon>
        <taxon>Helicobacteraceae</taxon>
        <taxon>Helicobacter</taxon>
    </lineage>
</organism>
<dbReference type="InterPro" id="IPR036868">
    <property type="entry name" value="TusA-like_sf"/>
</dbReference>
<dbReference type="Gene3D" id="3.30.110.40">
    <property type="entry name" value="TusA-like domain"/>
    <property type="match status" value="1"/>
</dbReference>
<dbReference type="Proteomes" id="UP000257067">
    <property type="component" value="Unassembled WGS sequence"/>
</dbReference>